<keyword evidence="2 3" id="KW-0786">Thiamine pyrophosphate</keyword>
<keyword evidence="8" id="KW-1185">Reference proteome</keyword>
<evidence type="ECO:0000313" key="7">
    <source>
        <dbReference type="EMBL" id="NIJ51573.1"/>
    </source>
</evidence>
<protein>
    <submittedName>
        <fullName evidence="7">Acetolactate synthase-1/2/3 large subunit</fullName>
        <ecNumber evidence="7">2.2.1.6</ecNumber>
    </submittedName>
</protein>
<name>A0ABX0UEZ3_9BACT</name>
<evidence type="ECO:0000259" key="6">
    <source>
        <dbReference type="Pfam" id="PF02776"/>
    </source>
</evidence>
<evidence type="ECO:0000313" key="8">
    <source>
        <dbReference type="Proteomes" id="UP001179181"/>
    </source>
</evidence>
<dbReference type="SUPFAM" id="SSF52467">
    <property type="entry name" value="DHS-like NAD/FAD-binding domain"/>
    <property type="match status" value="1"/>
</dbReference>
<dbReference type="RefSeq" id="WP_167267282.1">
    <property type="nucleotide sequence ID" value="NZ_JAASQJ010000001.1"/>
</dbReference>
<dbReference type="EMBL" id="JAASQJ010000001">
    <property type="protein sequence ID" value="NIJ51573.1"/>
    <property type="molecule type" value="Genomic_DNA"/>
</dbReference>
<evidence type="ECO:0000256" key="1">
    <source>
        <dbReference type="ARBA" id="ARBA00007812"/>
    </source>
</evidence>
<organism evidence="7 8">
    <name type="scientific">Dyadobacter arcticus</name>
    <dbReference type="NCBI Taxonomy" id="1078754"/>
    <lineage>
        <taxon>Bacteria</taxon>
        <taxon>Pseudomonadati</taxon>
        <taxon>Bacteroidota</taxon>
        <taxon>Cytophagia</taxon>
        <taxon>Cytophagales</taxon>
        <taxon>Spirosomataceae</taxon>
        <taxon>Dyadobacter</taxon>
    </lineage>
</organism>
<gene>
    <name evidence="7" type="ORF">FHS68_000729</name>
</gene>
<dbReference type="InterPro" id="IPR012000">
    <property type="entry name" value="Thiamin_PyroP_enz_cen_dom"/>
</dbReference>
<evidence type="ECO:0000259" key="5">
    <source>
        <dbReference type="Pfam" id="PF02775"/>
    </source>
</evidence>
<dbReference type="Pfam" id="PF02776">
    <property type="entry name" value="TPP_enzyme_N"/>
    <property type="match status" value="1"/>
</dbReference>
<comment type="similarity">
    <text evidence="1 3">Belongs to the TPP enzyme family.</text>
</comment>
<dbReference type="CDD" id="cd07035">
    <property type="entry name" value="TPP_PYR_POX_like"/>
    <property type="match status" value="1"/>
</dbReference>
<keyword evidence="7" id="KW-0808">Transferase</keyword>
<accession>A0ABX0UEZ3</accession>
<dbReference type="Pfam" id="PF00205">
    <property type="entry name" value="TPP_enzyme_M"/>
    <property type="match status" value="1"/>
</dbReference>
<dbReference type="InterPro" id="IPR029035">
    <property type="entry name" value="DHS-like_NAD/FAD-binding_dom"/>
</dbReference>
<comment type="caution">
    <text evidence="7">The sequence shown here is derived from an EMBL/GenBank/DDBJ whole genome shotgun (WGS) entry which is preliminary data.</text>
</comment>
<proteinExistence type="inferred from homology"/>
<feature type="domain" description="Thiamine pyrophosphate enzyme N-terminal TPP-binding" evidence="6">
    <location>
        <begin position="1"/>
        <end position="122"/>
    </location>
</feature>
<dbReference type="InterPro" id="IPR011766">
    <property type="entry name" value="TPP_enzyme_TPP-bd"/>
</dbReference>
<dbReference type="InterPro" id="IPR045229">
    <property type="entry name" value="TPP_enz"/>
</dbReference>
<dbReference type="Pfam" id="PF02775">
    <property type="entry name" value="TPP_enzyme_C"/>
    <property type="match status" value="1"/>
</dbReference>
<reference evidence="7 8" key="1">
    <citation type="submission" date="2020-03" db="EMBL/GenBank/DDBJ databases">
        <title>Genomic Encyclopedia of Type Strains, Phase IV (KMG-IV): sequencing the most valuable type-strain genomes for metagenomic binning, comparative biology and taxonomic classification.</title>
        <authorList>
            <person name="Goeker M."/>
        </authorList>
    </citation>
    <scope>NUCLEOTIDE SEQUENCE [LARGE SCALE GENOMIC DNA]</scope>
    <source>
        <strain evidence="7 8">DSM 102865</strain>
    </source>
</reference>
<dbReference type="InterPro" id="IPR012001">
    <property type="entry name" value="Thiamin_PyroP_enz_TPP-bd_dom"/>
</dbReference>
<sequence length="574" mass="62963">MKVSDFIAAFIHKQGINVVFEMAGGMITHILDSIASYDDIKIVSMHHEQAASFAADAFGRVTGRPGVALATSGPGATNLLTGIGSCYFDSSPAIFITGQVNLHEQKGDLKIRQLGFQETDIATMAEPITKAVYRVKDASEIEQVFKSAFLLSLNGRPGPVLIDIPMNIQRADIEVGGIEYLDKEKNITSEESAYKRVWDQIKASTNPVILAGGGIRSSGSWSLFQEFVDTTGLPVITSLLGIDVLPRTNEHNVGFLGAYGNRWANLAIGEADLILVLGSRLDIRQTGADTGFFSTKKMIHVDCEIGELNNRIKNCHIVHEDLIAFFTGILAYINANNAKIDCSEWKDKIRDLKEAWPDVNELPDIMGINPNVFMHKVSQNAGNVSAWIADVGNHQMWAAQSLELVDGQRFLTSGGMGAMGFALPAAIGACLASRRPVVVIAGDGGFQLNIQELQTIFRNNLPIKMIVINNNNLGMIRQFQDSYFDSRYQSTFWGYSAPDFAKVANAYGIQAQTIKEDEEIESAVEWFLHDDDDLKPKLLQVIVDSYANAYPKIAFGKPLTEMEPFAKPIAMEST</sequence>
<dbReference type="Gene3D" id="3.40.50.1220">
    <property type="entry name" value="TPP-binding domain"/>
    <property type="match status" value="1"/>
</dbReference>
<dbReference type="Proteomes" id="UP001179181">
    <property type="component" value="Unassembled WGS sequence"/>
</dbReference>
<dbReference type="InterPro" id="IPR029061">
    <property type="entry name" value="THDP-binding"/>
</dbReference>
<evidence type="ECO:0000256" key="2">
    <source>
        <dbReference type="ARBA" id="ARBA00023052"/>
    </source>
</evidence>
<dbReference type="PANTHER" id="PTHR18968">
    <property type="entry name" value="THIAMINE PYROPHOSPHATE ENZYMES"/>
    <property type="match status" value="1"/>
</dbReference>
<dbReference type="PANTHER" id="PTHR18968:SF13">
    <property type="entry name" value="ACETOLACTATE SYNTHASE CATALYTIC SUBUNIT, MITOCHONDRIAL"/>
    <property type="match status" value="1"/>
</dbReference>
<dbReference type="Gene3D" id="3.40.50.970">
    <property type="match status" value="2"/>
</dbReference>
<dbReference type="EC" id="2.2.1.6" evidence="7"/>
<dbReference type="GO" id="GO:0003984">
    <property type="term" value="F:acetolactate synthase activity"/>
    <property type="evidence" value="ECO:0007669"/>
    <property type="project" value="UniProtKB-EC"/>
</dbReference>
<dbReference type="SUPFAM" id="SSF52518">
    <property type="entry name" value="Thiamin diphosphate-binding fold (THDP-binding)"/>
    <property type="match status" value="2"/>
</dbReference>
<evidence type="ECO:0000259" key="4">
    <source>
        <dbReference type="Pfam" id="PF00205"/>
    </source>
</evidence>
<feature type="domain" description="Thiamine pyrophosphate enzyme TPP-binding" evidence="5">
    <location>
        <begin position="390"/>
        <end position="529"/>
    </location>
</feature>
<evidence type="ECO:0000256" key="3">
    <source>
        <dbReference type="RuleBase" id="RU362132"/>
    </source>
</evidence>
<feature type="domain" description="Thiamine pyrophosphate enzyme central" evidence="4">
    <location>
        <begin position="195"/>
        <end position="318"/>
    </location>
</feature>